<reference evidence="2" key="1">
    <citation type="journal article" date="2022" name="Plant J.">
        <title>Strategies of tolerance reflected in two North American maple genomes.</title>
        <authorList>
            <person name="McEvoy S.L."/>
            <person name="Sezen U.U."/>
            <person name="Trouern-Trend A."/>
            <person name="McMahon S.M."/>
            <person name="Schaberg P.G."/>
            <person name="Yang J."/>
            <person name="Wegrzyn J.L."/>
            <person name="Swenson N.G."/>
        </authorList>
    </citation>
    <scope>NUCLEOTIDE SEQUENCE</scope>
    <source>
        <strain evidence="2">NS2018</strain>
    </source>
</reference>
<reference evidence="2" key="2">
    <citation type="submission" date="2023-06" db="EMBL/GenBank/DDBJ databases">
        <authorList>
            <person name="Swenson N.G."/>
            <person name="Wegrzyn J.L."/>
            <person name="Mcevoy S.L."/>
        </authorList>
    </citation>
    <scope>NUCLEOTIDE SEQUENCE</scope>
    <source>
        <strain evidence="2">NS2018</strain>
        <tissue evidence="2">Leaf</tissue>
    </source>
</reference>
<proteinExistence type="predicted"/>
<feature type="compositionally biased region" description="Basic residues" evidence="1">
    <location>
        <begin position="104"/>
        <end position="117"/>
    </location>
</feature>
<evidence type="ECO:0000313" key="3">
    <source>
        <dbReference type="Proteomes" id="UP001168877"/>
    </source>
</evidence>
<feature type="region of interest" description="Disordered" evidence="1">
    <location>
        <begin position="202"/>
        <end position="221"/>
    </location>
</feature>
<evidence type="ECO:0000256" key="1">
    <source>
        <dbReference type="SAM" id="MobiDB-lite"/>
    </source>
</evidence>
<evidence type="ECO:0008006" key="4">
    <source>
        <dbReference type="Google" id="ProtNLM"/>
    </source>
</evidence>
<name>A0AA39W2H0_ACESA</name>
<gene>
    <name evidence="2" type="ORF">LWI29_009181</name>
</gene>
<dbReference type="Proteomes" id="UP001168877">
    <property type="component" value="Unassembled WGS sequence"/>
</dbReference>
<dbReference type="AlphaFoldDB" id="A0AA39W2H0"/>
<organism evidence="2 3">
    <name type="scientific">Acer saccharum</name>
    <name type="common">Sugar maple</name>
    <dbReference type="NCBI Taxonomy" id="4024"/>
    <lineage>
        <taxon>Eukaryota</taxon>
        <taxon>Viridiplantae</taxon>
        <taxon>Streptophyta</taxon>
        <taxon>Embryophyta</taxon>
        <taxon>Tracheophyta</taxon>
        <taxon>Spermatophyta</taxon>
        <taxon>Magnoliopsida</taxon>
        <taxon>eudicotyledons</taxon>
        <taxon>Gunneridae</taxon>
        <taxon>Pentapetalae</taxon>
        <taxon>rosids</taxon>
        <taxon>malvids</taxon>
        <taxon>Sapindales</taxon>
        <taxon>Sapindaceae</taxon>
        <taxon>Hippocastanoideae</taxon>
        <taxon>Acereae</taxon>
        <taxon>Acer</taxon>
    </lineage>
</organism>
<sequence>MKPDVEGHWYTTYFKHRPTLEALENIFSQGTEADGENLLKMAYILMVCQFFGKDDQRSDVPGWLIALGDNEQAFANFPWGTYIFSMTLFWLDFSTEKRLSRLRGEKKKAAKRMGKRKLKEEDEEVEEINEEEEEEEDNEEEHNEAKGKKGKNNGKQMADVVPKKKNEEKGITFAFDFDLQSGNGEEFQSMIYEARRTMKTSTKTYEASRSTKTHHHETRKWRPVRGRRRIRLDLVGGKIPFIVRS</sequence>
<dbReference type="EMBL" id="JAUESC010000003">
    <property type="protein sequence ID" value="KAK0599848.1"/>
    <property type="molecule type" value="Genomic_DNA"/>
</dbReference>
<evidence type="ECO:0000313" key="2">
    <source>
        <dbReference type="EMBL" id="KAK0599848.1"/>
    </source>
</evidence>
<protein>
    <recommendedName>
        <fullName evidence="4">DUF1985 domain-containing protein</fullName>
    </recommendedName>
</protein>
<accession>A0AA39W2H0</accession>
<keyword evidence="3" id="KW-1185">Reference proteome</keyword>
<feature type="compositionally biased region" description="Acidic residues" evidence="1">
    <location>
        <begin position="121"/>
        <end position="142"/>
    </location>
</feature>
<feature type="compositionally biased region" description="Basic residues" evidence="1">
    <location>
        <begin position="211"/>
        <end position="221"/>
    </location>
</feature>
<comment type="caution">
    <text evidence="2">The sequence shown here is derived from an EMBL/GenBank/DDBJ whole genome shotgun (WGS) entry which is preliminary data.</text>
</comment>
<feature type="region of interest" description="Disordered" evidence="1">
    <location>
        <begin position="104"/>
        <end position="156"/>
    </location>
</feature>